<reference evidence="3" key="2">
    <citation type="submission" date="2016-06" db="UniProtKB">
        <authorList>
            <consortium name="WormBaseParasite"/>
        </authorList>
    </citation>
    <scope>IDENTIFICATION</scope>
</reference>
<keyword evidence="2" id="KW-1185">Reference proteome</keyword>
<name>A0A183CG82_GLOPA</name>
<dbReference type="AlphaFoldDB" id="A0A183CG82"/>
<dbReference type="PROSITE" id="PS50144">
    <property type="entry name" value="MATH"/>
    <property type="match status" value="1"/>
</dbReference>
<organism evidence="2 3">
    <name type="scientific">Globodera pallida</name>
    <name type="common">Potato cyst nematode worm</name>
    <name type="synonym">Heterodera pallida</name>
    <dbReference type="NCBI Taxonomy" id="36090"/>
    <lineage>
        <taxon>Eukaryota</taxon>
        <taxon>Metazoa</taxon>
        <taxon>Ecdysozoa</taxon>
        <taxon>Nematoda</taxon>
        <taxon>Chromadorea</taxon>
        <taxon>Rhabditida</taxon>
        <taxon>Tylenchina</taxon>
        <taxon>Tylenchomorpha</taxon>
        <taxon>Tylenchoidea</taxon>
        <taxon>Heteroderidae</taxon>
        <taxon>Heteroderinae</taxon>
        <taxon>Globodera</taxon>
    </lineage>
</organism>
<dbReference type="PANTHER" id="PTHR47022">
    <property type="entry name" value="BTB AND MATH DOMAIN-CONTAINING PROTEIN 36-RELATED"/>
    <property type="match status" value="1"/>
</dbReference>
<dbReference type="WBParaSite" id="GPLIN_001188700">
    <property type="protein sequence ID" value="GPLIN_001188700"/>
    <property type="gene ID" value="GPLIN_001188700"/>
</dbReference>
<dbReference type="Gene3D" id="2.60.210.10">
    <property type="entry name" value="Apoptosis, Tumor Necrosis Factor Receptor Associated Protein 2, Chain A"/>
    <property type="match status" value="1"/>
</dbReference>
<reference evidence="2" key="1">
    <citation type="submission" date="2014-05" db="EMBL/GenBank/DDBJ databases">
        <title>The genome and life-stage specific transcriptomes of Globodera pallida elucidate key aspects of plant parasitism by a cyst nematode.</title>
        <authorList>
            <person name="Cotton J.A."/>
            <person name="Lilley C.J."/>
            <person name="Jones L.M."/>
            <person name="Kikuchi T."/>
            <person name="Reid A.J."/>
            <person name="Thorpe P."/>
            <person name="Tsai I.J."/>
            <person name="Beasley H."/>
            <person name="Blok V."/>
            <person name="Cock P.J.A."/>
            <person name="Van den Akker S.E."/>
            <person name="Holroyd N."/>
            <person name="Hunt M."/>
            <person name="Mantelin S."/>
            <person name="Naghra H."/>
            <person name="Pain A."/>
            <person name="Palomares-Rius J.E."/>
            <person name="Zarowiecki M."/>
            <person name="Berriman M."/>
            <person name="Jones J.T."/>
            <person name="Urwin P.E."/>
        </authorList>
    </citation>
    <scope>NUCLEOTIDE SEQUENCE [LARGE SCALE GENOMIC DNA]</scope>
    <source>
        <strain evidence="2">Lindley</strain>
    </source>
</reference>
<feature type="domain" description="MATH" evidence="1">
    <location>
        <begin position="163"/>
        <end position="293"/>
    </location>
</feature>
<dbReference type="PANTHER" id="PTHR47022:SF1">
    <property type="entry name" value="BTB AND MATH DOMAIN-CONTAINING PROTEIN 36-RELATED"/>
    <property type="match status" value="1"/>
</dbReference>
<dbReference type="Proteomes" id="UP000050741">
    <property type="component" value="Unassembled WGS sequence"/>
</dbReference>
<evidence type="ECO:0000313" key="2">
    <source>
        <dbReference type="Proteomes" id="UP000050741"/>
    </source>
</evidence>
<proteinExistence type="predicted"/>
<dbReference type="Pfam" id="PF22486">
    <property type="entry name" value="MATH_2"/>
    <property type="match status" value="1"/>
</dbReference>
<evidence type="ECO:0000259" key="1">
    <source>
        <dbReference type="PROSITE" id="PS50144"/>
    </source>
</evidence>
<dbReference type="SMART" id="SM00061">
    <property type="entry name" value="MATH"/>
    <property type="match status" value="1"/>
</dbReference>
<protein>
    <submittedName>
        <fullName evidence="3">MATH domain-containing protein</fullName>
    </submittedName>
</protein>
<dbReference type="InterPro" id="IPR002083">
    <property type="entry name" value="MATH/TRAF_dom"/>
</dbReference>
<dbReference type="InterPro" id="IPR008974">
    <property type="entry name" value="TRAF-like"/>
</dbReference>
<accession>A0A183CG82</accession>
<dbReference type="SUPFAM" id="SSF49599">
    <property type="entry name" value="TRAF domain-like"/>
    <property type="match status" value="1"/>
</dbReference>
<sequence length="302" mass="34271">MIAKDDTLRSDHSISARCDRILTLIEGADNRTELIAVFDDLAKFQSVAEPGQTYSLTQAFLRKLTPPLFGHFTETDFKTFFIDVLFLRSPHPATSLWALICSLSQCDDGGAFKFAKFPCGVLTDAEMMSVLLYYANPDGALPERHPLQFPTKRRTWPDPYKPKGQIMLTIDNVSEFARVNVNSRRVSEAVYIRGLSWKIKAISQAYFDQFGFYLQCNDENTDFDWSCAGSATFRIVSQKAGKEDHTRAISHHIFNSKQKGWGIDYFMSFEKLMDPKNGWYDAKDDTVILNAEVIAEEPIGVE</sequence>
<evidence type="ECO:0000313" key="3">
    <source>
        <dbReference type="WBParaSite" id="GPLIN_001188700"/>
    </source>
</evidence>